<feature type="domain" description="HTH luxR-type" evidence="4">
    <location>
        <begin position="5"/>
        <end position="70"/>
    </location>
</feature>
<reference evidence="5 6" key="1">
    <citation type="journal article" date="2013" name="Genome Announc.">
        <title>Whole-Genome Shotgun Assembly and Analysis of the Genome of Streptomyces mobaraensis DSM 40847, a Strain for Industrial Production of Microbial Transglutaminase.</title>
        <authorList>
            <person name="Yang H."/>
            <person name="He T."/>
            <person name="Wu W."/>
            <person name="Zhu W."/>
            <person name="Lu B."/>
            <person name="Sun W."/>
        </authorList>
    </citation>
    <scope>NUCLEOTIDE SEQUENCE [LARGE SCALE GENOMIC DNA]</scope>
    <source>
        <strain evidence="5 6">DSM 40847</strain>
    </source>
</reference>
<protein>
    <submittedName>
        <fullName evidence="5">LuxR family transcriptional regulator</fullName>
    </submittedName>
</protein>
<dbReference type="STRING" id="1223523.H340_10885"/>
<dbReference type="PRINTS" id="PR00038">
    <property type="entry name" value="HTHLUXR"/>
</dbReference>
<gene>
    <name evidence="5" type="ORF">H340_10885</name>
</gene>
<sequence length="78" mass="8423">MAAVAPGPLSALTPQQLRVARHVAEGLTNREVAAVLALSHRTVDHHLRNVFAALGIRSRVQLVHALIPLSPRPAEARR</sequence>
<keyword evidence="2" id="KW-0238">DNA-binding</keyword>
<dbReference type="Proteomes" id="UP000011740">
    <property type="component" value="Unassembled WGS sequence"/>
</dbReference>
<dbReference type="Pfam" id="PF00196">
    <property type="entry name" value="GerE"/>
    <property type="match status" value="1"/>
</dbReference>
<dbReference type="CDD" id="cd06170">
    <property type="entry name" value="LuxR_C_like"/>
    <property type="match status" value="1"/>
</dbReference>
<dbReference type="EMBL" id="AORZ01000025">
    <property type="protein sequence ID" value="EMF00540.1"/>
    <property type="molecule type" value="Genomic_DNA"/>
</dbReference>
<proteinExistence type="predicted"/>
<comment type="caution">
    <text evidence="5">The sequence shown here is derived from an EMBL/GenBank/DDBJ whole genome shotgun (WGS) entry which is preliminary data.</text>
</comment>
<evidence type="ECO:0000256" key="3">
    <source>
        <dbReference type="ARBA" id="ARBA00023163"/>
    </source>
</evidence>
<name>M3BLR7_STRM1</name>
<evidence type="ECO:0000256" key="1">
    <source>
        <dbReference type="ARBA" id="ARBA00023015"/>
    </source>
</evidence>
<evidence type="ECO:0000313" key="6">
    <source>
        <dbReference type="Proteomes" id="UP000011740"/>
    </source>
</evidence>
<dbReference type="PROSITE" id="PS50043">
    <property type="entry name" value="HTH_LUXR_2"/>
    <property type="match status" value="1"/>
</dbReference>
<evidence type="ECO:0000259" key="4">
    <source>
        <dbReference type="PROSITE" id="PS50043"/>
    </source>
</evidence>
<dbReference type="PANTHER" id="PTHR44688">
    <property type="entry name" value="DNA-BINDING TRANSCRIPTIONAL ACTIVATOR DEVR_DOSR"/>
    <property type="match status" value="1"/>
</dbReference>
<dbReference type="SUPFAM" id="SSF46894">
    <property type="entry name" value="C-terminal effector domain of the bipartite response regulators"/>
    <property type="match status" value="1"/>
</dbReference>
<dbReference type="InterPro" id="IPR000792">
    <property type="entry name" value="Tscrpt_reg_LuxR_C"/>
</dbReference>
<evidence type="ECO:0000313" key="5">
    <source>
        <dbReference type="EMBL" id="EMF00540.1"/>
    </source>
</evidence>
<dbReference type="PATRIC" id="fig|1223523.3.peg.2222"/>
<accession>M3BLR7</accession>
<dbReference type="SMART" id="SM00421">
    <property type="entry name" value="HTH_LUXR"/>
    <property type="match status" value="1"/>
</dbReference>
<dbReference type="GO" id="GO:0006355">
    <property type="term" value="P:regulation of DNA-templated transcription"/>
    <property type="evidence" value="ECO:0007669"/>
    <property type="project" value="InterPro"/>
</dbReference>
<keyword evidence="3" id="KW-0804">Transcription</keyword>
<dbReference type="Gene3D" id="1.10.10.10">
    <property type="entry name" value="Winged helix-like DNA-binding domain superfamily/Winged helix DNA-binding domain"/>
    <property type="match status" value="1"/>
</dbReference>
<keyword evidence="1" id="KW-0805">Transcription regulation</keyword>
<dbReference type="AlphaFoldDB" id="M3BLR7"/>
<organism evidence="5 6">
    <name type="scientific">Streptomyces mobaraensis (strain ATCC 29032 / DSM 40847 / JCM 4168 / NBRC 13819 / NCIMB 11159 / IPCR 16-22)</name>
    <dbReference type="NCBI Taxonomy" id="1223523"/>
    <lineage>
        <taxon>Bacteria</taxon>
        <taxon>Bacillati</taxon>
        <taxon>Actinomycetota</taxon>
        <taxon>Actinomycetes</taxon>
        <taxon>Kitasatosporales</taxon>
        <taxon>Streptomycetaceae</taxon>
        <taxon>Streptomyces</taxon>
    </lineage>
</organism>
<dbReference type="eggNOG" id="COG2909">
    <property type="taxonomic scope" value="Bacteria"/>
</dbReference>
<dbReference type="InterPro" id="IPR036388">
    <property type="entry name" value="WH-like_DNA-bd_sf"/>
</dbReference>
<dbReference type="GO" id="GO:0003677">
    <property type="term" value="F:DNA binding"/>
    <property type="evidence" value="ECO:0007669"/>
    <property type="project" value="UniProtKB-KW"/>
</dbReference>
<dbReference type="PANTHER" id="PTHR44688:SF16">
    <property type="entry name" value="DNA-BINDING TRANSCRIPTIONAL ACTIVATOR DEVR_DOSR"/>
    <property type="match status" value="1"/>
</dbReference>
<evidence type="ECO:0000256" key="2">
    <source>
        <dbReference type="ARBA" id="ARBA00023125"/>
    </source>
</evidence>
<dbReference type="InterPro" id="IPR016032">
    <property type="entry name" value="Sig_transdc_resp-reg_C-effctor"/>
</dbReference>